<evidence type="ECO:0000256" key="3">
    <source>
        <dbReference type="ARBA" id="ARBA00023235"/>
    </source>
</evidence>
<reference evidence="6" key="2">
    <citation type="submission" date="2021-04" db="EMBL/GenBank/DDBJ databases">
        <authorList>
            <person name="Gilroy R."/>
        </authorList>
    </citation>
    <scope>NUCLEOTIDE SEQUENCE</scope>
    <source>
        <strain evidence="6">ChiGjej1B1-98</strain>
    </source>
</reference>
<accession>A0A9D1YZ15</accession>
<feature type="domain" description="PPIase cyclophilin-type" evidence="5">
    <location>
        <begin position="139"/>
        <end position="291"/>
    </location>
</feature>
<dbReference type="InterPro" id="IPR044665">
    <property type="entry name" value="E_coli_cyclophilin_A-like"/>
</dbReference>
<dbReference type="AlphaFoldDB" id="A0A9D1YZ15"/>
<evidence type="ECO:0000256" key="2">
    <source>
        <dbReference type="ARBA" id="ARBA00023110"/>
    </source>
</evidence>
<dbReference type="PANTHER" id="PTHR43246">
    <property type="entry name" value="PEPTIDYL-PROLYL CIS-TRANS ISOMERASE CYP38, CHLOROPLASTIC"/>
    <property type="match status" value="1"/>
</dbReference>
<dbReference type="SUPFAM" id="SSF50891">
    <property type="entry name" value="Cyclophilin-like"/>
    <property type="match status" value="1"/>
</dbReference>
<comment type="caution">
    <text evidence="6">The sequence shown here is derived from an EMBL/GenBank/DDBJ whole genome shotgun (WGS) entry which is preliminary data.</text>
</comment>
<dbReference type="Pfam" id="PF00160">
    <property type="entry name" value="Pro_isomerase"/>
    <property type="match status" value="1"/>
</dbReference>
<dbReference type="PROSITE" id="PS50072">
    <property type="entry name" value="CSA_PPIASE_2"/>
    <property type="match status" value="1"/>
</dbReference>
<dbReference type="EMBL" id="DXDC01000477">
    <property type="protein sequence ID" value="HIY67725.1"/>
    <property type="molecule type" value="Genomic_DNA"/>
</dbReference>
<dbReference type="Gene3D" id="2.40.100.10">
    <property type="entry name" value="Cyclophilin-like"/>
    <property type="match status" value="1"/>
</dbReference>
<evidence type="ECO:0000313" key="7">
    <source>
        <dbReference type="Proteomes" id="UP000824005"/>
    </source>
</evidence>
<protein>
    <recommendedName>
        <fullName evidence="1">peptidylprolyl isomerase</fullName>
        <ecNumber evidence="1">5.2.1.8</ecNumber>
    </recommendedName>
</protein>
<gene>
    <name evidence="6" type="ORF">H9830_15780</name>
</gene>
<dbReference type="GO" id="GO:0003755">
    <property type="term" value="F:peptidyl-prolyl cis-trans isomerase activity"/>
    <property type="evidence" value="ECO:0007669"/>
    <property type="project" value="UniProtKB-KW"/>
</dbReference>
<dbReference type="InterPro" id="IPR002130">
    <property type="entry name" value="Cyclophilin-type_PPIase_dom"/>
</dbReference>
<name>A0A9D1YZ15_9MICO</name>
<keyword evidence="4" id="KW-1133">Transmembrane helix</keyword>
<feature type="transmembrane region" description="Helical" evidence="4">
    <location>
        <begin position="62"/>
        <end position="82"/>
    </location>
</feature>
<dbReference type="InterPro" id="IPR029000">
    <property type="entry name" value="Cyclophilin-like_dom_sf"/>
</dbReference>
<organism evidence="6 7">
    <name type="scientific">Candidatus Agrococcus pullicola</name>
    <dbReference type="NCBI Taxonomy" id="2838429"/>
    <lineage>
        <taxon>Bacteria</taxon>
        <taxon>Bacillati</taxon>
        <taxon>Actinomycetota</taxon>
        <taxon>Actinomycetes</taxon>
        <taxon>Micrococcales</taxon>
        <taxon>Microbacteriaceae</taxon>
        <taxon>Agrococcus</taxon>
    </lineage>
</organism>
<dbReference type="Proteomes" id="UP000824005">
    <property type="component" value="Unassembled WGS sequence"/>
</dbReference>
<evidence type="ECO:0000313" key="6">
    <source>
        <dbReference type="EMBL" id="HIY67725.1"/>
    </source>
</evidence>
<evidence type="ECO:0000256" key="1">
    <source>
        <dbReference type="ARBA" id="ARBA00013194"/>
    </source>
</evidence>
<keyword evidence="4" id="KW-0472">Membrane</keyword>
<dbReference type="EC" id="5.2.1.8" evidence="1"/>
<keyword evidence="3 6" id="KW-0413">Isomerase</keyword>
<proteinExistence type="predicted"/>
<keyword evidence="2" id="KW-0697">Rotamase</keyword>
<keyword evidence="4" id="KW-0812">Transmembrane</keyword>
<evidence type="ECO:0000256" key="4">
    <source>
        <dbReference type="SAM" id="Phobius"/>
    </source>
</evidence>
<reference evidence="6" key="1">
    <citation type="journal article" date="2021" name="PeerJ">
        <title>Extensive microbial diversity within the chicken gut microbiome revealed by metagenomics and culture.</title>
        <authorList>
            <person name="Gilroy R."/>
            <person name="Ravi A."/>
            <person name="Getino M."/>
            <person name="Pursley I."/>
            <person name="Horton D.L."/>
            <person name="Alikhan N.F."/>
            <person name="Baker D."/>
            <person name="Gharbi K."/>
            <person name="Hall N."/>
            <person name="Watson M."/>
            <person name="Adriaenssens E.M."/>
            <person name="Foster-Nyarko E."/>
            <person name="Jarju S."/>
            <person name="Secka A."/>
            <person name="Antonio M."/>
            <person name="Oren A."/>
            <person name="Chaudhuri R.R."/>
            <person name="La Ragione R."/>
            <person name="Hildebrand F."/>
            <person name="Pallen M.J."/>
        </authorList>
    </citation>
    <scope>NUCLEOTIDE SEQUENCE</scope>
    <source>
        <strain evidence="6">ChiGjej1B1-98</strain>
    </source>
</reference>
<sequence>MNSRLFHTADATNRVAVAGRLLRDLEGQVVATSKEQKRRVRDYRARQDVHEHKRRRRVRDNIFAVLAVVVAGAVGTAVTLHVQGQRDDELAALEEETQTTEPTDTAPPEEDVVVTDAVPDASLAEGRSWNGSLTINGVELSVELDGAAAPQAVSALVGSSQDGYYEGKICHRLTDSDDFKLLQCGSLAGDGMGDPDFQYGPIENAPQDDVYPAGTIAMARQSNNPNSNGHQFFVVYEDTTIPSDAAGGYTVVGTVTDGLEQFIDQVVSIGIQDAAPDGPPNEEITIESLLLE</sequence>
<evidence type="ECO:0000259" key="5">
    <source>
        <dbReference type="PROSITE" id="PS50072"/>
    </source>
</evidence>